<evidence type="ECO:0000256" key="1">
    <source>
        <dbReference type="SAM" id="MobiDB-lite"/>
    </source>
</evidence>
<feature type="compositionally biased region" description="Low complexity" evidence="1">
    <location>
        <begin position="332"/>
        <end position="369"/>
    </location>
</feature>
<protein>
    <submittedName>
        <fullName evidence="3">Uncharacterized protein LOC106007994</fullName>
    </submittedName>
</protein>
<gene>
    <name evidence="3" type="primary">LOC106007994</name>
</gene>
<feature type="region of interest" description="Disordered" evidence="1">
    <location>
        <begin position="102"/>
        <end position="422"/>
    </location>
</feature>
<accession>A0AAX6QNH3</accession>
<organism evidence="2 3">
    <name type="scientific">Heterocephalus glaber</name>
    <name type="common">Naked mole rat</name>
    <dbReference type="NCBI Taxonomy" id="10181"/>
    <lineage>
        <taxon>Eukaryota</taxon>
        <taxon>Metazoa</taxon>
        <taxon>Chordata</taxon>
        <taxon>Craniata</taxon>
        <taxon>Vertebrata</taxon>
        <taxon>Euteleostomi</taxon>
        <taxon>Mammalia</taxon>
        <taxon>Eutheria</taxon>
        <taxon>Euarchontoglires</taxon>
        <taxon>Glires</taxon>
        <taxon>Rodentia</taxon>
        <taxon>Hystricomorpha</taxon>
        <taxon>Bathyergidae</taxon>
        <taxon>Heterocephalus</taxon>
    </lineage>
</organism>
<feature type="compositionally biased region" description="Low complexity" evidence="1">
    <location>
        <begin position="257"/>
        <end position="271"/>
    </location>
</feature>
<evidence type="ECO:0000313" key="2">
    <source>
        <dbReference type="Proteomes" id="UP000694906"/>
    </source>
</evidence>
<reference evidence="3" key="1">
    <citation type="submission" date="2025-08" db="UniProtKB">
        <authorList>
            <consortium name="RefSeq"/>
        </authorList>
    </citation>
    <scope>IDENTIFICATION</scope>
</reference>
<proteinExistence type="predicted"/>
<feature type="compositionally biased region" description="Polar residues" evidence="1">
    <location>
        <begin position="173"/>
        <end position="183"/>
    </location>
</feature>
<keyword evidence="2" id="KW-1185">Reference proteome</keyword>
<name>A0AAX6QNH3_HETGA</name>
<feature type="compositionally biased region" description="Basic residues" evidence="1">
    <location>
        <begin position="409"/>
        <end position="418"/>
    </location>
</feature>
<dbReference type="KEGG" id="hgl:106007994"/>
<dbReference type="Proteomes" id="UP000694906">
    <property type="component" value="Unplaced"/>
</dbReference>
<evidence type="ECO:0000313" key="3">
    <source>
        <dbReference type="RefSeq" id="XP_012922279.1"/>
    </source>
</evidence>
<feature type="compositionally biased region" description="Low complexity" evidence="1">
    <location>
        <begin position="279"/>
        <end position="294"/>
    </location>
</feature>
<dbReference type="RefSeq" id="XP_012922279.1">
    <property type="nucleotide sequence ID" value="XM_013066825.1"/>
</dbReference>
<dbReference type="GeneID" id="106007994"/>
<sequence>MTDTAPENLNCQPDWIERPGESPDHRCSILIGAVIHLCSSLNMQLGGGAQLEMPHGYRLFKNSAGVISSARFLPGFPSPPPPASRGPDLRAAPARCGEARLACSANPAPSDQEAAGPGPGAWTRLREAPGAPPGPPQCTRTRSPRRNFPAAPGSRQPERCGVGVSSRAALGSSADNDISQSPGPASLPVSLGRGHRALGGGGCGHQCPRPEFPAARKGRPRSGKGTVRATPPPTQDDTAAPTSPQPGCPAGGDLGEGDAPGPEAAAAQPSARLSGSPGAGRAQCPRAAARAARGPPRPPLSERLGRLPEGGGGSCGSRLEAAGGPGQRRSRAPAQPARTAAVPGSDSGGAPSVRGAAAPPPAGGARWGRCSGLPAPRFRVSGRLEQSPDPSAEGSPRARRSPAVETRAAPRKHRRRVQPSRAAWAWEERPAVTGALALEQALEAPPESWLLREWTPRPPPIPYPLVPF</sequence>
<dbReference type="AlphaFoldDB" id="A0AAX6QNH3"/>